<gene>
    <name evidence="1" type="ORF">EVA_06603</name>
</gene>
<proteinExistence type="predicted"/>
<evidence type="ECO:0000313" key="1">
    <source>
        <dbReference type="EMBL" id="EJX05289.1"/>
    </source>
</evidence>
<sequence>MSKQWCIRSHMYYISITFQSCHKSGLKQRSMEMIPFFSITMASILTSKYLRSLAVIVIITITLTQEPCFRTVKMFIHQINFQPLHFRPQIFKLLTFRIRSGTAHNLYIRISLTDSFNKRFQMLWIFLTPLFITDTYKLQVERCRMPHFCTQLTPFGCSSITIGKLYQIECILNVILQFAYRNMSILIRVLKLTSQTTTQYW</sequence>
<dbReference type="PROSITE" id="PS51257">
    <property type="entry name" value="PROKAR_LIPOPROTEIN"/>
    <property type="match status" value="1"/>
</dbReference>
<dbReference type="EMBL" id="AMCI01001518">
    <property type="protein sequence ID" value="EJX05289.1"/>
    <property type="molecule type" value="Genomic_DNA"/>
</dbReference>
<comment type="caution">
    <text evidence="1">The sequence shown here is derived from an EMBL/GenBank/DDBJ whole genome shotgun (WGS) entry which is preliminary data.</text>
</comment>
<accession>J9GEF9</accession>
<organism evidence="1">
    <name type="scientific">gut metagenome</name>
    <dbReference type="NCBI Taxonomy" id="749906"/>
    <lineage>
        <taxon>unclassified sequences</taxon>
        <taxon>metagenomes</taxon>
        <taxon>organismal metagenomes</taxon>
    </lineage>
</organism>
<protein>
    <submittedName>
        <fullName evidence="1">Uncharacterized protein</fullName>
    </submittedName>
</protein>
<reference evidence="1" key="1">
    <citation type="journal article" date="2012" name="PLoS ONE">
        <title>Gene sets for utilization of primary and secondary nutrition supplies in the distal gut of endangered iberian lynx.</title>
        <authorList>
            <person name="Alcaide M."/>
            <person name="Messina E."/>
            <person name="Richter M."/>
            <person name="Bargiela R."/>
            <person name="Peplies J."/>
            <person name="Huws S.A."/>
            <person name="Newbold C.J."/>
            <person name="Golyshin P.N."/>
            <person name="Simon M.A."/>
            <person name="Lopez G."/>
            <person name="Yakimov M.M."/>
            <person name="Ferrer M."/>
        </authorList>
    </citation>
    <scope>NUCLEOTIDE SEQUENCE</scope>
</reference>
<name>J9GEF9_9ZZZZ</name>
<dbReference type="AlphaFoldDB" id="J9GEF9"/>